<name>A0A9P6PU23_9FUNG</name>
<dbReference type="Proteomes" id="UP000807716">
    <property type="component" value="Unassembled WGS sequence"/>
</dbReference>
<dbReference type="GO" id="GO:0031146">
    <property type="term" value="P:SCF-dependent proteasomal ubiquitin-dependent protein catabolic process"/>
    <property type="evidence" value="ECO:0007669"/>
    <property type="project" value="TreeGrafter"/>
</dbReference>
<feature type="region of interest" description="Disordered" evidence="1">
    <location>
        <begin position="252"/>
        <end position="302"/>
    </location>
</feature>
<evidence type="ECO:0008006" key="4">
    <source>
        <dbReference type="Google" id="ProtNLM"/>
    </source>
</evidence>
<keyword evidence="3" id="KW-1185">Reference proteome</keyword>
<comment type="caution">
    <text evidence="2">The sequence shown here is derived from an EMBL/GenBank/DDBJ whole genome shotgun (WGS) entry which is preliminary data.</text>
</comment>
<evidence type="ECO:0000313" key="2">
    <source>
        <dbReference type="EMBL" id="KAG0252026.1"/>
    </source>
</evidence>
<evidence type="ECO:0000313" key="3">
    <source>
        <dbReference type="Proteomes" id="UP000807716"/>
    </source>
</evidence>
<evidence type="ECO:0000256" key="1">
    <source>
        <dbReference type="SAM" id="MobiDB-lite"/>
    </source>
</evidence>
<gene>
    <name evidence="2" type="ORF">DFQ27_008322</name>
</gene>
<sequence length="654" mass="71045">MDRVDALSIPEICALIASWLDKKELGNLVAPFQQPMRFGPAGTTAATSMVAVPSAETSAPRAVVPNLPFSQAQTVAPATGLQSSLLASANPAIQPESVVSAHRSYRTMALTLPPALVPAFSSTLAKYGHHIFSLQIQARDLPLFVQHCPHVAQLKVKIFSDSGWDHLQLFAGAHPALSKLDLELKSRPHRSGEGVAQLLTTQLTHLRTLVLSTPNEILPSTLMSILAAGKSLDSLTVGTGAFIRIGYARIDSTDDDEEDEEDDEDDEDEEDEDEDLEGDGNDATGLVHDESHMPGDGSTRPRSILRRLTVKSGIQLSSILEILRCSPGLQALHLGGNIPLRVPRLCRAIQFSCRLLETLDLSFFSALTDADFAQLVRAFGPSPRLRNFSVPCTYAGDETLLALADYQYQTLEDLNMMGGMTRISSHVVQQLLMQCTRLRRLELGKSSSQHKQTVLAAEDMMLGPWACHQLEYLCLPIGSCVVHHGSSALLSKDTSRDEDGVDEHTEGLGSTDLVSGSNLHAIDYTEHVYKQLGALHHLTVLDIGGATQIRREQLPSSSLPAGVAVSPSPPSPSTLDGNLPWTLDSGLHSLHRLSQLSVLRVSGKLENVGEAEMRWMHQYWPKLKSVQSSGPIHPKTCTLLRKYLPRSMNVASGP</sequence>
<feature type="compositionally biased region" description="Basic and acidic residues" evidence="1">
    <location>
        <begin position="493"/>
        <end position="506"/>
    </location>
</feature>
<dbReference type="OrthoDB" id="2437929at2759"/>
<dbReference type="EMBL" id="JAAAJB010000696">
    <property type="protein sequence ID" value="KAG0252026.1"/>
    <property type="molecule type" value="Genomic_DNA"/>
</dbReference>
<protein>
    <recommendedName>
        <fullName evidence="4">F-box domain-containing protein</fullName>
    </recommendedName>
</protein>
<reference evidence="2" key="1">
    <citation type="journal article" date="2020" name="Fungal Divers.">
        <title>Resolving the Mortierellaceae phylogeny through synthesis of multi-gene phylogenetics and phylogenomics.</title>
        <authorList>
            <person name="Vandepol N."/>
            <person name="Liber J."/>
            <person name="Desiro A."/>
            <person name="Na H."/>
            <person name="Kennedy M."/>
            <person name="Barry K."/>
            <person name="Grigoriev I.V."/>
            <person name="Miller A.N."/>
            <person name="O'Donnell K."/>
            <person name="Stajich J.E."/>
            <person name="Bonito G."/>
        </authorList>
    </citation>
    <scope>NUCLEOTIDE SEQUENCE</scope>
    <source>
        <strain evidence="2">BC1065</strain>
    </source>
</reference>
<dbReference type="InterPro" id="IPR032675">
    <property type="entry name" value="LRR_dom_sf"/>
</dbReference>
<dbReference type="PANTHER" id="PTHR13318">
    <property type="entry name" value="PARTNER OF PAIRED, ISOFORM B-RELATED"/>
    <property type="match status" value="1"/>
</dbReference>
<organism evidence="2 3">
    <name type="scientific">Actinomortierella ambigua</name>
    <dbReference type="NCBI Taxonomy" id="1343610"/>
    <lineage>
        <taxon>Eukaryota</taxon>
        <taxon>Fungi</taxon>
        <taxon>Fungi incertae sedis</taxon>
        <taxon>Mucoromycota</taxon>
        <taxon>Mortierellomycotina</taxon>
        <taxon>Mortierellomycetes</taxon>
        <taxon>Mortierellales</taxon>
        <taxon>Mortierellaceae</taxon>
        <taxon>Actinomortierella</taxon>
    </lineage>
</organism>
<dbReference type="Gene3D" id="3.80.10.10">
    <property type="entry name" value="Ribonuclease Inhibitor"/>
    <property type="match status" value="2"/>
</dbReference>
<accession>A0A9P6PU23</accession>
<dbReference type="PANTHER" id="PTHR13318:SF105">
    <property type="entry name" value="F-BOX_LRR-REPEAT PROTEIN 3"/>
    <property type="match status" value="1"/>
</dbReference>
<dbReference type="AlphaFoldDB" id="A0A9P6PU23"/>
<proteinExistence type="predicted"/>
<dbReference type="SUPFAM" id="SSF52047">
    <property type="entry name" value="RNI-like"/>
    <property type="match status" value="1"/>
</dbReference>
<dbReference type="GO" id="GO:0019005">
    <property type="term" value="C:SCF ubiquitin ligase complex"/>
    <property type="evidence" value="ECO:0007669"/>
    <property type="project" value="TreeGrafter"/>
</dbReference>
<feature type="region of interest" description="Disordered" evidence="1">
    <location>
        <begin position="491"/>
        <end position="512"/>
    </location>
</feature>
<feature type="compositionally biased region" description="Acidic residues" evidence="1">
    <location>
        <begin position="253"/>
        <end position="280"/>
    </location>
</feature>